<name>A0AA39TTA8_9PEZI</name>
<accession>A0AA39TTA8</accession>
<keyword evidence="4" id="KW-1185">Reference proteome</keyword>
<comment type="similarity">
    <text evidence="1">Belongs to the lysine N-acyltransferase MbtK family.</text>
</comment>
<dbReference type="InterPro" id="IPR016181">
    <property type="entry name" value="Acyl_CoA_acyltransferase"/>
</dbReference>
<evidence type="ECO:0000313" key="4">
    <source>
        <dbReference type="Proteomes" id="UP001175000"/>
    </source>
</evidence>
<reference evidence="3" key="1">
    <citation type="submission" date="2023-06" db="EMBL/GenBank/DDBJ databases">
        <title>Genome-scale phylogeny and comparative genomics of the fungal order Sordariales.</title>
        <authorList>
            <consortium name="Lawrence Berkeley National Laboratory"/>
            <person name="Hensen N."/>
            <person name="Bonometti L."/>
            <person name="Westerberg I."/>
            <person name="Brannstrom I.O."/>
            <person name="Guillou S."/>
            <person name="Cros-Aarteil S."/>
            <person name="Calhoun S."/>
            <person name="Haridas S."/>
            <person name="Kuo A."/>
            <person name="Mondo S."/>
            <person name="Pangilinan J."/>
            <person name="Riley R."/>
            <person name="Labutti K."/>
            <person name="Andreopoulos B."/>
            <person name="Lipzen A."/>
            <person name="Chen C."/>
            <person name="Yanf M."/>
            <person name="Daum C."/>
            <person name="Ng V."/>
            <person name="Clum A."/>
            <person name="Steindorff A."/>
            <person name="Ohm R."/>
            <person name="Martin F."/>
            <person name="Silar P."/>
            <person name="Natvig D."/>
            <person name="Lalanne C."/>
            <person name="Gautier V."/>
            <person name="Ament-Velasquez S.L."/>
            <person name="Kruys A."/>
            <person name="Hutchinson M.I."/>
            <person name="Powell A.J."/>
            <person name="Barry K."/>
            <person name="Miller A.N."/>
            <person name="Grigoriev I.V."/>
            <person name="Debuchy R."/>
            <person name="Gladieux P."/>
            <person name="Thoren M.H."/>
            <person name="Johannesson H."/>
        </authorList>
    </citation>
    <scope>NUCLEOTIDE SEQUENCE</scope>
    <source>
        <strain evidence="3">CBS 606.72</strain>
    </source>
</reference>
<dbReference type="Gene3D" id="3.40.630.30">
    <property type="match status" value="1"/>
</dbReference>
<evidence type="ECO:0000256" key="2">
    <source>
        <dbReference type="SAM" id="MobiDB-lite"/>
    </source>
</evidence>
<evidence type="ECO:0000256" key="1">
    <source>
        <dbReference type="ARBA" id="ARBA00009893"/>
    </source>
</evidence>
<dbReference type="AlphaFoldDB" id="A0AA39TTA8"/>
<feature type="compositionally biased region" description="Polar residues" evidence="2">
    <location>
        <begin position="55"/>
        <end position="69"/>
    </location>
</feature>
<gene>
    <name evidence="3" type="ORF">B0T14DRAFT_439545</name>
</gene>
<sequence>MAPQIVYLPDGQSVTVTPVFAGLFFKPNDLNTHHNAFPVGWTIVIHTQDSEEEGNPSSGQSQDAETCSDTKVKMQPHLHSFTKPTLHQDCLFISSFSNPSSSDFKPAASPTRQMAMMLWATLYWYFHQPAPATTLTTDASKNTPHAGRPIGEWRVCIKRDGLLRGRNLLPKLERMGLIASLDSSVGTAVDDGGEGWDDMFVSQKMFWQIPGRLFLFSLQPNVKSYGSHPGSPTNSRPGSPSISEVGLSSPFSHPDLLEIPGSVPPLALTSVPSFPIGPYFSTSHLPTYYPPAPLQYTFTNNIRHPVRPKPPRMGEVFYTRFIPSVGQYLSFRVASLASNPVPYMGPVGPKASTLTDQKSLSDVKLLQKWYSNPRVSAFWGKYAAENLQKALKARHSFPVIGMWDGVAFGYFELYWVKEDILGQYIGGVAADDWDRGVHVLIGEEWARGRVQSWLTSLAHWAFTTDYRTMSLSLEPRVDNARFIQHLEFAGFTKEREISFPHKQAWFGRLRRENWSGPSL</sequence>
<dbReference type="PANTHER" id="PTHR31438">
    <property type="entry name" value="LYSINE N-ACYLTRANSFERASE C17G9.06C-RELATED"/>
    <property type="match status" value="1"/>
</dbReference>
<proteinExistence type="inferred from homology"/>
<evidence type="ECO:0000313" key="3">
    <source>
        <dbReference type="EMBL" id="KAK0611912.1"/>
    </source>
</evidence>
<dbReference type="GO" id="GO:0016410">
    <property type="term" value="F:N-acyltransferase activity"/>
    <property type="evidence" value="ECO:0007669"/>
    <property type="project" value="TreeGrafter"/>
</dbReference>
<protein>
    <submittedName>
        <fullName evidence="3">Acyl-CoA N-acyltransferase</fullName>
    </submittedName>
</protein>
<organism evidence="3 4">
    <name type="scientific">Immersiella caudata</name>
    <dbReference type="NCBI Taxonomy" id="314043"/>
    <lineage>
        <taxon>Eukaryota</taxon>
        <taxon>Fungi</taxon>
        <taxon>Dikarya</taxon>
        <taxon>Ascomycota</taxon>
        <taxon>Pezizomycotina</taxon>
        <taxon>Sordariomycetes</taxon>
        <taxon>Sordariomycetidae</taxon>
        <taxon>Sordariales</taxon>
        <taxon>Lasiosphaeriaceae</taxon>
        <taxon>Immersiella</taxon>
    </lineage>
</organism>
<dbReference type="PANTHER" id="PTHR31438:SF1">
    <property type="entry name" value="LYSINE N-ACYLTRANSFERASE C17G9.06C-RELATED"/>
    <property type="match status" value="1"/>
</dbReference>
<dbReference type="SUPFAM" id="SSF55729">
    <property type="entry name" value="Acyl-CoA N-acyltransferases (Nat)"/>
    <property type="match status" value="1"/>
</dbReference>
<dbReference type="Pfam" id="PF13523">
    <property type="entry name" value="Acetyltransf_8"/>
    <property type="match status" value="1"/>
</dbReference>
<feature type="region of interest" description="Disordered" evidence="2">
    <location>
        <begin position="49"/>
        <end position="69"/>
    </location>
</feature>
<dbReference type="Proteomes" id="UP001175000">
    <property type="component" value="Unassembled WGS sequence"/>
</dbReference>
<feature type="compositionally biased region" description="Polar residues" evidence="2">
    <location>
        <begin position="225"/>
        <end position="242"/>
    </location>
</feature>
<dbReference type="EMBL" id="JAULSU010000007">
    <property type="protein sequence ID" value="KAK0611912.1"/>
    <property type="molecule type" value="Genomic_DNA"/>
</dbReference>
<feature type="region of interest" description="Disordered" evidence="2">
    <location>
        <begin position="225"/>
        <end position="245"/>
    </location>
</feature>
<comment type="caution">
    <text evidence="3">The sequence shown here is derived from an EMBL/GenBank/DDBJ whole genome shotgun (WGS) entry which is preliminary data.</text>
</comment>